<dbReference type="AlphaFoldDB" id="A0A1T4VUT9"/>
<reference evidence="1 2" key="1">
    <citation type="submission" date="2017-02" db="EMBL/GenBank/DDBJ databases">
        <authorList>
            <person name="Peterson S.W."/>
        </authorList>
    </citation>
    <scope>NUCLEOTIDE SEQUENCE [LARGE SCALE GENOMIC DNA]</scope>
    <source>
        <strain evidence="1 2">ATCC 35992</strain>
    </source>
</reference>
<dbReference type="EMBL" id="FUXZ01000009">
    <property type="protein sequence ID" value="SKA68598.1"/>
    <property type="molecule type" value="Genomic_DNA"/>
</dbReference>
<proteinExistence type="predicted"/>
<dbReference type="InterPro" id="IPR025374">
    <property type="entry name" value="DUF4364"/>
</dbReference>
<dbReference type="Proteomes" id="UP000190814">
    <property type="component" value="Unassembled WGS sequence"/>
</dbReference>
<name>A0A1T4VUT9_9FIRM</name>
<gene>
    <name evidence="1" type="ORF">SAMN02745111_01615</name>
</gene>
<organism evidence="1 2">
    <name type="scientific">Eubacterium uniforme</name>
    <dbReference type="NCBI Taxonomy" id="39495"/>
    <lineage>
        <taxon>Bacteria</taxon>
        <taxon>Bacillati</taxon>
        <taxon>Bacillota</taxon>
        <taxon>Clostridia</taxon>
        <taxon>Eubacteriales</taxon>
        <taxon>Eubacteriaceae</taxon>
        <taxon>Eubacterium</taxon>
    </lineage>
</organism>
<dbReference type="SUPFAM" id="SSF46785">
    <property type="entry name" value="Winged helix' DNA-binding domain"/>
    <property type="match status" value="1"/>
</dbReference>
<accession>A0A1T4VUT9</accession>
<dbReference type="InterPro" id="IPR036390">
    <property type="entry name" value="WH_DNA-bd_sf"/>
</dbReference>
<dbReference type="Gene3D" id="1.10.10.10">
    <property type="entry name" value="Winged helix-like DNA-binding domain superfamily/Winged helix DNA-binding domain"/>
    <property type="match status" value="1"/>
</dbReference>
<dbReference type="RefSeq" id="WP_278286376.1">
    <property type="nucleotide sequence ID" value="NZ_FUXZ01000009.1"/>
</dbReference>
<dbReference type="STRING" id="39495.SAMN02745111_01615"/>
<protein>
    <recommendedName>
        <fullName evidence="3">DUF4364 domain-containing protein</fullName>
    </recommendedName>
</protein>
<evidence type="ECO:0008006" key="3">
    <source>
        <dbReference type="Google" id="ProtNLM"/>
    </source>
</evidence>
<sequence length="182" mass="21183">MDSATQYKLIILYMLNKVDFPLTNEQISNFFLERNYTSYFSLQESINSLIDSGFVSMDTKRNTSYYHLTTEGEQTIGFFENKITNAIIDDVDMYLIKNKYQLRSEVGTISDYYRSTNGEYIVHNQIKEGDTLLIELNLSAPSKEIASLMCSNWKEASQKIYETAFRELMKKNEGQEDTETKE</sequence>
<keyword evidence="2" id="KW-1185">Reference proteome</keyword>
<dbReference type="InterPro" id="IPR036388">
    <property type="entry name" value="WH-like_DNA-bd_sf"/>
</dbReference>
<dbReference type="Pfam" id="PF14277">
    <property type="entry name" value="DUF4364"/>
    <property type="match status" value="1"/>
</dbReference>
<evidence type="ECO:0000313" key="1">
    <source>
        <dbReference type="EMBL" id="SKA68598.1"/>
    </source>
</evidence>
<evidence type="ECO:0000313" key="2">
    <source>
        <dbReference type="Proteomes" id="UP000190814"/>
    </source>
</evidence>